<evidence type="ECO:0000256" key="7">
    <source>
        <dbReference type="RuleBase" id="RU363107"/>
    </source>
</evidence>
<keyword evidence="5 7" id="KW-1133">Transmembrane helix</keyword>
<evidence type="ECO:0000256" key="8">
    <source>
        <dbReference type="SAM" id="MobiDB-lite"/>
    </source>
</evidence>
<dbReference type="EMBL" id="OC864505">
    <property type="protein sequence ID" value="CAD7631754.1"/>
    <property type="molecule type" value="Genomic_DNA"/>
</dbReference>
<sequence>MDTKSDTTAAEPLLSSSPTTADADTTSVTIDEPSGLLDGLLKTSPTHPLSKTGLGLNKMSPKDIYNTLWSRLQSWGSFIDTNRMKTPNSTVQWSRRLVRNIEHFQSNYLCVSLVLIVYCILTSPLLLLAIAAIAGLSYILTLKNAESPLKLFGHKFSLGQQYLFLMIVSFPLFYLAGAGQAVFWVIGASFFVIGLHASIYAIEMQDTIEPQFILFDKSLQNV</sequence>
<evidence type="ECO:0000256" key="6">
    <source>
        <dbReference type="ARBA" id="ARBA00023136"/>
    </source>
</evidence>
<gene>
    <name evidence="9" type="ORF">OSB1V03_LOCUS12163</name>
</gene>
<evidence type="ECO:0000313" key="9">
    <source>
        <dbReference type="EMBL" id="CAD7631754.1"/>
    </source>
</evidence>
<dbReference type="Pfam" id="PF03208">
    <property type="entry name" value="PRA1"/>
    <property type="match status" value="1"/>
</dbReference>
<dbReference type="InterPro" id="IPR004895">
    <property type="entry name" value="Prenylated_rab_accept_PRA1"/>
</dbReference>
<reference evidence="9" key="1">
    <citation type="submission" date="2020-11" db="EMBL/GenBank/DDBJ databases">
        <authorList>
            <person name="Tran Van P."/>
        </authorList>
    </citation>
    <scope>NUCLEOTIDE SEQUENCE</scope>
</reference>
<dbReference type="EMBL" id="CAJPIZ010009930">
    <property type="protein sequence ID" value="CAG2112184.1"/>
    <property type="molecule type" value="Genomic_DNA"/>
</dbReference>
<name>A0A7R9L0R3_9ACAR</name>
<feature type="transmembrane region" description="Helical" evidence="7">
    <location>
        <begin position="183"/>
        <end position="202"/>
    </location>
</feature>
<evidence type="ECO:0000256" key="5">
    <source>
        <dbReference type="ARBA" id="ARBA00022989"/>
    </source>
</evidence>
<evidence type="ECO:0000256" key="4">
    <source>
        <dbReference type="ARBA" id="ARBA00022692"/>
    </source>
</evidence>
<evidence type="ECO:0000256" key="2">
    <source>
        <dbReference type="ARBA" id="ARBA00004234"/>
    </source>
</evidence>
<evidence type="ECO:0000313" key="10">
    <source>
        <dbReference type="Proteomes" id="UP000759131"/>
    </source>
</evidence>
<comment type="similarity">
    <text evidence="3 7">Belongs to the PRA1 family.</text>
</comment>
<feature type="transmembrane region" description="Helical" evidence="7">
    <location>
        <begin position="161"/>
        <end position="177"/>
    </location>
</feature>
<feature type="region of interest" description="Disordered" evidence="8">
    <location>
        <begin position="1"/>
        <end position="27"/>
    </location>
</feature>
<dbReference type="GO" id="GO:0005794">
    <property type="term" value="C:Golgi apparatus"/>
    <property type="evidence" value="ECO:0007669"/>
    <property type="project" value="TreeGrafter"/>
</dbReference>
<organism evidence="9">
    <name type="scientific">Medioppia subpectinata</name>
    <dbReference type="NCBI Taxonomy" id="1979941"/>
    <lineage>
        <taxon>Eukaryota</taxon>
        <taxon>Metazoa</taxon>
        <taxon>Ecdysozoa</taxon>
        <taxon>Arthropoda</taxon>
        <taxon>Chelicerata</taxon>
        <taxon>Arachnida</taxon>
        <taxon>Acari</taxon>
        <taxon>Acariformes</taxon>
        <taxon>Sarcoptiformes</taxon>
        <taxon>Oribatida</taxon>
        <taxon>Brachypylina</taxon>
        <taxon>Oppioidea</taxon>
        <taxon>Oppiidae</taxon>
        <taxon>Medioppia</taxon>
    </lineage>
</organism>
<protein>
    <recommendedName>
        <fullName evidence="7">PRA1 family protein</fullName>
    </recommendedName>
</protein>
<evidence type="ECO:0000256" key="3">
    <source>
        <dbReference type="ARBA" id="ARBA00006483"/>
    </source>
</evidence>
<keyword evidence="10" id="KW-1185">Reference proteome</keyword>
<comment type="subcellular location">
    <subcellularLocation>
        <location evidence="2">Cytoplasmic vesicle</location>
        <location evidence="2">Secretory vesicle</location>
        <location evidence="2">Synaptic vesicle</location>
    </subcellularLocation>
    <subcellularLocation>
        <location evidence="1 7">Membrane</location>
        <topology evidence="1 7">Multi-pass membrane protein</topology>
    </subcellularLocation>
</comment>
<dbReference type="PANTHER" id="PTHR19317">
    <property type="entry name" value="PRENYLATED RAB ACCEPTOR 1-RELATED"/>
    <property type="match status" value="1"/>
</dbReference>
<feature type="transmembrane region" description="Helical" evidence="7">
    <location>
        <begin position="115"/>
        <end position="140"/>
    </location>
</feature>
<evidence type="ECO:0000256" key="1">
    <source>
        <dbReference type="ARBA" id="ARBA00004141"/>
    </source>
</evidence>
<dbReference type="AlphaFoldDB" id="A0A7R9L0R3"/>
<dbReference type="OrthoDB" id="63113at2759"/>
<dbReference type="Proteomes" id="UP000759131">
    <property type="component" value="Unassembled WGS sequence"/>
</dbReference>
<proteinExistence type="inferred from homology"/>
<keyword evidence="4 7" id="KW-0812">Transmembrane</keyword>
<feature type="compositionally biased region" description="Low complexity" evidence="8">
    <location>
        <begin position="15"/>
        <end position="27"/>
    </location>
</feature>
<accession>A0A7R9L0R3</accession>
<dbReference type="PANTHER" id="PTHR19317:SF0">
    <property type="entry name" value="PRENYLATED RAB ACCEPTOR PROTEIN 1"/>
    <property type="match status" value="1"/>
</dbReference>
<keyword evidence="6 7" id="KW-0472">Membrane</keyword>
<dbReference type="GO" id="GO:0008021">
    <property type="term" value="C:synaptic vesicle"/>
    <property type="evidence" value="ECO:0007669"/>
    <property type="project" value="UniProtKB-SubCell"/>
</dbReference>
<dbReference type="GO" id="GO:0016020">
    <property type="term" value="C:membrane"/>
    <property type="evidence" value="ECO:0007669"/>
    <property type="project" value="UniProtKB-SubCell"/>
</dbReference>